<organism evidence="1 2">
    <name type="scientific">Rhodocollybia butyracea</name>
    <dbReference type="NCBI Taxonomy" id="206335"/>
    <lineage>
        <taxon>Eukaryota</taxon>
        <taxon>Fungi</taxon>
        <taxon>Dikarya</taxon>
        <taxon>Basidiomycota</taxon>
        <taxon>Agaricomycotina</taxon>
        <taxon>Agaricomycetes</taxon>
        <taxon>Agaricomycetidae</taxon>
        <taxon>Agaricales</taxon>
        <taxon>Marasmiineae</taxon>
        <taxon>Omphalotaceae</taxon>
        <taxon>Rhodocollybia</taxon>
    </lineage>
</organism>
<dbReference type="Proteomes" id="UP000772434">
    <property type="component" value="Unassembled WGS sequence"/>
</dbReference>
<comment type="caution">
    <text evidence="1">The sequence shown here is derived from an EMBL/GenBank/DDBJ whole genome shotgun (WGS) entry which is preliminary data.</text>
</comment>
<reference evidence="1" key="1">
    <citation type="submission" date="2020-11" db="EMBL/GenBank/DDBJ databases">
        <authorList>
            <consortium name="DOE Joint Genome Institute"/>
            <person name="Ahrendt S."/>
            <person name="Riley R."/>
            <person name="Andreopoulos W."/>
            <person name="Labutti K."/>
            <person name="Pangilinan J."/>
            <person name="Ruiz-Duenas F.J."/>
            <person name="Barrasa J.M."/>
            <person name="Sanchez-Garcia M."/>
            <person name="Camarero S."/>
            <person name="Miyauchi S."/>
            <person name="Serrano A."/>
            <person name="Linde D."/>
            <person name="Babiker R."/>
            <person name="Drula E."/>
            <person name="Ayuso-Fernandez I."/>
            <person name="Pacheco R."/>
            <person name="Padilla G."/>
            <person name="Ferreira P."/>
            <person name="Barriuso J."/>
            <person name="Kellner H."/>
            <person name="Castanera R."/>
            <person name="Alfaro M."/>
            <person name="Ramirez L."/>
            <person name="Pisabarro A.G."/>
            <person name="Kuo A."/>
            <person name="Tritt A."/>
            <person name="Lipzen A."/>
            <person name="He G."/>
            <person name="Yan M."/>
            <person name="Ng V."/>
            <person name="Cullen D."/>
            <person name="Martin F."/>
            <person name="Rosso M.-N."/>
            <person name="Henrissat B."/>
            <person name="Hibbett D."/>
            <person name="Martinez A.T."/>
            <person name="Grigoriev I.V."/>
        </authorList>
    </citation>
    <scope>NUCLEOTIDE SEQUENCE</scope>
    <source>
        <strain evidence="1">AH 40177</strain>
    </source>
</reference>
<accession>A0A9P5PL08</accession>
<dbReference type="InterPro" id="IPR009078">
    <property type="entry name" value="Ferritin-like_SF"/>
</dbReference>
<dbReference type="InterPro" id="IPR012347">
    <property type="entry name" value="Ferritin-like"/>
</dbReference>
<dbReference type="PANTHER" id="PTHR38705">
    <property type="entry name" value="PROTEIN RDS1"/>
    <property type="match status" value="1"/>
</dbReference>
<dbReference type="Pfam" id="PF13668">
    <property type="entry name" value="Ferritin_2"/>
    <property type="match status" value="2"/>
</dbReference>
<keyword evidence="2" id="KW-1185">Reference proteome</keyword>
<gene>
    <name evidence="1" type="ORF">BDP27DRAFT_1231224</name>
</gene>
<dbReference type="OrthoDB" id="1001765at2759"/>
<name>A0A9P5PL08_9AGAR</name>
<protein>
    <submittedName>
        <fullName evidence="1">Ferritin-like domain-containing protein</fullName>
    </submittedName>
</protein>
<sequence length="402" mass="41876">MSSSSPSASSSPTSSSLSTTDAEILNYALTLEHLEVAFYSQGLTNFSEDAFAQAGFAAAVRANYEEILEHEETHIEFLDAVLTSAGAQTVEACVYDFGSVDVESFIAMSAALETVGASAYSGASGLFSDSDLVPSAASILSTEARQSTWIQNTVQKLNPWSGAFEVPLSPNQVFTIASNFIVSCPSSNPPIIATAPFPQLTIPATAAPGQQVQLSFSTQSSYSPSDLAVAFLTSNGTVFAEFSGSSYTMTFPTTEQLLGTVFVLIVNSTSESVTDATTVAGPTPLMFPFNATDPAVEALFPDISGNSSASSSGISSGSSSSLSTNDAEILNYALTLEHLEVAFYSQGLANFSADAFTKAGFAAAVRANYEEILGHETTHVETLDGVLTSAGAQTVESCVYDL</sequence>
<proteinExistence type="predicted"/>
<dbReference type="SUPFAM" id="SSF47240">
    <property type="entry name" value="Ferritin-like"/>
    <property type="match status" value="1"/>
</dbReference>
<evidence type="ECO:0000313" key="1">
    <source>
        <dbReference type="EMBL" id="KAF9063985.1"/>
    </source>
</evidence>
<dbReference type="PANTHER" id="PTHR38705:SF1">
    <property type="entry name" value="PROTEIN RDS1"/>
    <property type="match status" value="1"/>
</dbReference>
<dbReference type="AlphaFoldDB" id="A0A9P5PL08"/>
<dbReference type="InterPro" id="IPR039254">
    <property type="entry name" value="Rds1"/>
</dbReference>
<evidence type="ECO:0000313" key="2">
    <source>
        <dbReference type="Proteomes" id="UP000772434"/>
    </source>
</evidence>
<dbReference type="Gene3D" id="1.20.1260.10">
    <property type="match status" value="1"/>
</dbReference>
<dbReference type="EMBL" id="JADNRY010000134">
    <property type="protein sequence ID" value="KAF9063985.1"/>
    <property type="molecule type" value="Genomic_DNA"/>
</dbReference>